<dbReference type="EMBL" id="BMAO01011495">
    <property type="protein sequence ID" value="GFQ74136.1"/>
    <property type="molecule type" value="Genomic_DNA"/>
</dbReference>
<dbReference type="AlphaFoldDB" id="A0A8X6KHU6"/>
<protein>
    <submittedName>
        <fullName evidence="1">Uncharacterized protein</fullName>
    </submittedName>
</protein>
<sequence>MPPLKLFGRPIPWSTSVEYLGITLDKKLTYKNHLSKIKCKFKQSWPHSETYSSSNQPYPIKTREGFSSNTYNHCLHMVALFGAWRLKPTSENSK</sequence>
<comment type="caution">
    <text evidence="1">The sequence shown here is derived from an EMBL/GenBank/DDBJ whole genome shotgun (WGS) entry which is preliminary data.</text>
</comment>
<dbReference type="Proteomes" id="UP000887116">
    <property type="component" value="Unassembled WGS sequence"/>
</dbReference>
<reference evidence="1" key="1">
    <citation type="submission" date="2020-07" db="EMBL/GenBank/DDBJ databases">
        <title>Multicomponent nature underlies the extraordinary mechanical properties of spider dragline silk.</title>
        <authorList>
            <person name="Kono N."/>
            <person name="Nakamura H."/>
            <person name="Mori M."/>
            <person name="Yoshida Y."/>
            <person name="Ohtoshi R."/>
            <person name="Malay A.D."/>
            <person name="Moran D.A.P."/>
            <person name="Tomita M."/>
            <person name="Numata K."/>
            <person name="Arakawa K."/>
        </authorList>
    </citation>
    <scope>NUCLEOTIDE SEQUENCE</scope>
</reference>
<dbReference type="OrthoDB" id="412981at2759"/>
<organism evidence="1 2">
    <name type="scientific">Trichonephila clavata</name>
    <name type="common">Joro spider</name>
    <name type="synonym">Nephila clavata</name>
    <dbReference type="NCBI Taxonomy" id="2740835"/>
    <lineage>
        <taxon>Eukaryota</taxon>
        <taxon>Metazoa</taxon>
        <taxon>Ecdysozoa</taxon>
        <taxon>Arthropoda</taxon>
        <taxon>Chelicerata</taxon>
        <taxon>Arachnida</taxon>
        <taxon>Araneae</taxon>
        <taxon>Araneomorphae</taxon>
        <taxon>Entelegynae</taxon>
        <taxon>Araneoidea</taxon>
        <taxon>Nephilidae</taxon>
        <taxon>Trichonephila</taxon>
    </lineage>
</organism>
<name>A0A8X6KHU6_TRICU</name>
<gene>
    <name evidence="1" type="ORF">TNCT_229981</name>
</gene>
<proteinExistence type="predicted"/>
<keyword evidence="2" id="KW-1185">Reference proteome</keyword>
<evidence type="ECO:0000313" key="1">
    <source>
        <dbReference type="EMBL" id="GFQ74136.1"/>
    </source>
</evidence>
<accession>A0A8X6KHU6</accession>
<evidence type="ECO:0000313" key="2">
    <source>
        <dbReference type="Proteomes" id="UP000887116"/>
    </source>
</evidence>